<accession>A0AAW2UYL7</accession>
<feature type="domain" description="Reverse transcriptase" evidence="1">
    <location>
        <begin position="211"/>
        <end position="390"/>
    </location>
</feature>
<dbReference type="InterPro" id="IPR036397">
    <property type="entry name" value="RNaseH_sf"/>
</dbReference>
<dbReference type="InterPro" id="IPR001584">
    <property type="entry name" value="Integrase_cat-core"/>
</dbReference>
<evidence type="ECO:0000313" key="3">
    <source>
        <dbReference type="EMBL" id="KAL0421739.1"/>
    </source>
</evidence>
<feature type="domain" description="Integrase catalytic" evidence="2">
    <location>
        <begin position="722"/>
        <end position="886"/>
    </location>
</feature>
<reference evidence="3" key="1">
    <citation type="submission" date="2020-06" db="EMBL/GenBank/DDBJ databases">
        <authorList>
            <person name="Li T."/>
            <person name="Hu X."/>
            <person name="Zhang T."/>
            <person name="Song X."/>
            <person name="Zhang H."/>
            <person name="Dai N."/>
            <person name="Sheng W."/>
            <person name="Hou X."/>
            <person name="Wei L."/>
        </authorList>
    </citation>
    <scope>NUCLEOTIDE SEQUENCE</scope>
    <source>
        <strain evidence="3">KEN1</strain>
        <tissue evidence="3">Leaf</tissue>
    </source>
</reference>
<dbReference type="PROSITE" id="PS50994">
    <property type="entry name" value="INTEGRASE"/>
    <property type="match status" value="1"/>
</dbReference>
<dbReference type="Pfam" id="PF00665">
    <property type="entry name" value="rve"/>
    <property type="match status" value="1"/>
</dbReference>
<dbReference type="EMBL" id="JACGWN010000011">
    <property type="protein sequence ID" value="KAL0421739.1"/>
    <property type="molecule type" value="Genomic_DNA"/>
</dbReference>
<dbReference type="InterPro" id="IPR043128">
    <property type="entry name" value="Rev_trsase/Diguanyl_cyclase"/>
</dbReference>
<sequence length="935" mass="106084">MIAGGPSGGDSHQARKSQVRKAHQISIKEVLDVETMEDAPLIQFGRAERSGPQTMHNDALVITAILANYEAVISTYHLKIKFPTPRGIVEVQGDPLQSRRCYVDAVHRGTPAKVQPAEELLNIQIIPGDPDKTTRIGSHLGEEAKKEITLCLQRNADIFAWTPQDLEGIDPQVITHHFNINPNYKPIKQKKRHFGPEKDKIIQAEVNKLRAAGHIEEIQFPEWLSNVVLVPKPGGKWRMCIDFRDLNKACRKDFYPLPRIDQLVDSTSGCELLSMMDASQEYHQIMLAPEDRKKVSFITSEGTFCYVAMSFGLKNAGATYQRLVDKIFRPQIGRNVEVYVDDMLVKSKKATDHVKDLEETFSVLRKYKLKLNPAKCTFEVQGGRFLGFMVTQRGIEANPLKIRAIIDMKALTCLNEAQRLTGRIAALSRFISKSGKKSLPFFKMLRKAKTFEWEGRYTPIEKMALALALVVTARRLCPYFLSHPIGVRTNTPLKTTIKAQALADFVSEITEMTIKETSQDQKWLLHVDGSSTTQGSGAGIVITTPQGEDLEFAIKFDFKASNNEAEYEALVISLRMAHETGAKHLMAYSDSQLIPREENAKADSLSKLASSLEDCRTRHITIHYLPEARTPLAVQPITTGEDWRTPIIKWIEEGLLLENRWEAARLKTQATHFIIQEHILYKKSYTHPLLRCLSTEEGIHILQEIHSGCCGAHVGTRILANKALRAGYFWPTMKQDAIRLAFFPLAVGQRKFLLVAVDYFTKWIEAEPLARITEGEVMKFILKNIICRFGILREIISDNGHQFQGRKIQEWCQGLRIKQRFTTVAHPQANGQVEVTNRILVQGIKRRLERVGENWAEELTSVLWAYRTTPRGSTGETPFLVYGTEAIIPAELGMSSHRVMNFSEECNENLLRKNLDLIEELRKKPFYAYKDTRIL</sequence>
<name>A0AAW2UYL7_9LAMI</name>
<dbReference type="SUPFAM" id="SSF53098">
    <property type="entry name" value="Ribonuclease H-like"/>
    <property type="match status" value="1"/>
</dbReference>
<dbReference type="PROSITE" id="PS50878">
    <property type="entry name" value="RT_POL"/>
    <property type="match status" value="1"/>
</dbReference>
<reference evidence="3" key="2">
    <citation type="journal article" date="2024" name="Plant">
        <title>Genomic evolution and insights into agronomic trait innovations of Sesamum species.</title>
        <authorList>
            <person name="Miao H."/>
            <person name="Wang L."/>
            <person name="Qu L."/>
            <person name="Liu H."/>
            <person name="Sun Y."/>
            <person name="Le M."/>
            <person name="Wang Q."/>
            <person name="Wei S."/>
            <person name="Zheng Y."/>
            <person name="Lin W."/>
            <person name="Duan Y."/>
            <person name="Cao H."/>
            <person name="Xiong S."/>
            <person name="Wang X."/>
            <person name="Wei L."/>
            <person name="Li C."/>
            <person name="Ma Q."/>
            <person name="Ju M."/>
            <person name="Zhao R."/>
            <person name="Li G."/>
            <person name="Mu C."/>
            <person name="Tian Q."/>
            <person name="Mei H."/>
            <person name="Zhang T."/>
            <person name="Gao T."/>
            <person name="Zhang H."/>
        </authorList>
    </citation>
    <scope>NUCLEOTIDE SEQUENCE</scope>
    <source>
        <strain evidence="3">KEN1</strain>
    </source>
</reference>
<dbReference type="InterPro" id="IPR000477">
    <property type="entry name" value="RT_dom"/>
</dbReference>
<dbReference type="PANTHER" id="PTHR48475">
    <property type="entry name" value="RIBONUCLEASE H"/>
    <property type="match status" value="1"/>
</dbReference>
<dbReference type="CDD" id="cd09279">
    <property type="entry name" value="RNase_HI_like"/>
    <property type="match status" value="1"/>
</dbReference>
<dbReference type="GO" id="GO:0003676">
    <property type="term" value="F:nucleic acid binding"/>
    <property type="evidence" value="ECO:0007669"/>
    <property type="project" value="InterPro"/>
</dbReference>
<dbReference type="InterPro" id="IPR012337">
    <property type="entry name" value="RNaseH-like_sf"/>
</dbReference>
<comment type="caution">
    <text evidence="3">The sequence shown here is derived from an EMBL/GenBank/DDBJ whole genome shotgun (WGS) entry which is preliminary data.</text>
</comment>
<dbReference type="InterPro" id="IPR043502">
    <property type="entry name" value="DNA/RNA_pol_sf"/>
</dbReference>
<dbReference type="InterPro" id="IPR002156">
    <property type="entry name" value="RNaseH_domain"/>
</dbReference>
<dbReference type="Pfam" id="PF13456">
    <property type="entry name" value="RVT_3"/>
    <property type="match status" value="1"/>
</dbReference>
<organism evidence="3">
    <name type="scientific">Sesamum latifolium</name>
    <dbReference type="NCBI Taxonomy" id="2727402"/>
    <lineage>
        <taxon>Eukaryota</taxon>
        <taxon>Viridiplantae</taxon>
        <taxon>Streptophyta</taxon>
        <taxon>Embryophyta</taxon>
        <taxon>Tracheophyta</taxon>
        <taxon>Spermatophyta</taxon>
        <taxon>Magnoliopsida</taxon>
        <taxon>eudicotyledons</taxon>
        <taxon>Gunneridae</taxon>
        <taxon>Pentapetalae</taxon>
        <taxon>asterids</taxon>
        <taxon>lamiids</taxon>
        <taxon>Lamiales</taxon>
        <taxon>Pedaliaceae</taxon>
        <taxon>Sesamum</taxon>
    </lineage>
</organism>
<evidence type="ECO:0000259" key="2">
    <source>
        <dbReference type="PROSITE" id="PS50994"/>
    </source>
</evidence>
<dbReference type="Gene3D" id="3.30.420.10">
    <property type="entry name" value="Ribonuclease H-like superfamily/Ribonuclease H"/>
    <property type="match status" value="2"/>
</dbReference>
<dbReference type="Gene3D" id="3.10.10.10">
    <property type="entry name" value="HIV Type 1 Reverse Transcriptase, subunit A, domain 1"/>
    <property type="match status" value="1"/>
</dbReference>
<dbReference type="SUPFAM" id="SSF56672">
    <property type="entry name" value="DNA/RNA polymerases"/>
    <property type="match status" value="1"/>
</dbReference>
<dbReference type="Pfam" id="PF00078">
    <property type="entry name" value="RVT_1"/>
    <property type="match status" value="1"/>
</dbReference>
<proteinExistence type="predicted"/>
<protein>
    <submittedName>
        <fullName evidence="3">Uncharacterized protein</fullName>
    </submittedName>
</protein>
<dbReference type="AlphaFoldDB" id="A0AAW2UYL7"/>
<evidence type="ECO:0000259" key="1">
    <source>
        <dbReference type="PROSITE" id="PS50878"/>
    </source>
</evidence>
<dbReference type="CDD" id="cd01647">
    <property type="entry name" value="RT_LTR"/>
    <property type="match status" value="1"/>
</dbReference>
<dbReference type="GO" id="GO:0004523">
    <property type="term" value="F:RNA-DNA hybrid ribonuclease activity"/>
    <property type="evidence" value="ECO:0007669"/>
    <property type="project" value="InterPro"/>
</dbReference>
<dbReference type="PANTHER" id="PTHR48475:SF2">
    <property type="entry name" value="RIBONUCLEASE H"/>
    <property type="match status" value="1"/>
</dbReference>
<dbReference type="Gene3D" id="1.10.340.70">
    <property type="match status" value="1"/>
</dbReference>
<dbReference type="GO" id="GO:0015074">
    <property type="term" value="P:DNA integration"/>
    <property type="evidence" value="ECO:0007669"/>
    <property type="project" value="InterPro"/>
</dbReference>
<dbReference type="Gene3D" id="3.30.70.270">
    <property type="match status" value="1"/>
</dbReference>
<gene>
    <name evidence="3" type="ORF">Slati_3196800</name>
</gene>